<reference evidence="7 8" key="1">
    <citation type="submission" date="2020-03" db="EMBL/GenBank/DDBJ databases">
        <title>WGS of the type strain of Planosporangium spp.</title>
        <authorList>
            <person name="Thawai C."/>
        </authorList>
    </citation>
    <scope>NUCLEOTIDE SEQUENCE [LARGE SCALE GENOMIC DNA]</scope>
    <source>
        <strain evidence="7 8">TBRC 5610</strain>
    </source>
</reference>
<dbReference type="Pfam" id="PF13520">
    <property type="entry name" value="AA_permease_2"/>
    <property type="match status" value="1"/>
</dbReference>
<feature type="transmembrane region" description="Helical" evidence="6">
    <location>
        <begin position="48"/>
        <end position="69"/>
    </location>
</feature>
<keyword evidence="4 6" id="KW-1133">Transmembrane helix</keyword>
<feature type="transmembrane region" description="Helical" evidence="6">
    <location>
        <begin position="152"/>
        <end position="172"/>
    </location>
</feature>
<accession>A0ABX0Y049</accession>
<organism evidence="7 8">
    <name type="scientific">Planosporangium thailandense</name>
    <dbReference type="NCBI Taxonomy" id="765197"/>
    <lineage>
        <taxon>Bacteria</taxon>
        <taxon>Bacillati</taxon>
        <taxon>Actinomycetota</taxon>
        <taxon>Actinomycetes</taxon>
        <taxon>Micromonosporales</taxon>
        <taxon>Micromonosporaceae</taxon>
        <taxon>Planosporangium</taxon>
    </lineage>
</organism>
<comment type="caution">
    <text evidence="7">The sequence shown here is derived from an EMBL/GenBank/DDBJ whole genome shotgun (WGS) entry which is preliminary data.</text>
</comment>
<keyword evidence="5 6" id="KW-0472">Membrane</keyword>
<feature type="transmembrane region" description="Helical" evidence="6">
    <location>
        <begin position="127"/>
        <end position="145"/>
    </location>
</feature>
<feature type="transmembrane region" description="Helical" evidence="6">
    <location>
        <begin position="184"/>
        <end position="204"/>
    </location>
</feature>
<dbReference type="EMBL" id="JAATVY010000013">
    <property type="protein sequence ID" value="NJC71717.1"/>
    <property type="molecule type" value="Genomic_DNA"/>
</dbReference>
<evidence type="ECO:0000313" key="8">
    <source>
        <dbReference type="Proteomes" id="UP000722989"/>
    </source>
</evidence>
<gene>
    <name evidence="7" type="ORF">HC031_18610</name>
</gene>
<feature type="transmembrane region" description="Helical" evidence="6">
    <location>
        <begin position="382"/>
        <end position="414"/>
    </location>
</feature>
<feature type="transmembrane region" description="Helical" evidence="6">
    <location>
        <begin position="326"/>
        <end position="343"/>
    </location>
</feature>
<keyword evidence="2" id="KW-1003">Cell membrane</keyword>
<dbReference type="PIRSF" id="PIRSF006060">
    <property type="entry name" value="AA_transporter"/>
    <property type="match status" value="1"/>
</dbReference>
<feature type="transmembrane region" description="Helical" evidence="6">
    <location>
        <begin position="225"/>
        <end position="248"/>
    </location>
</feature>
<comment type="subcellular location">
    <subcellularLocation>
        <location evidence="1">Cell membrane</location>
        <topology evidence="1">Multi-pass membrane protein</topology>
    </subcellularLocation>
</comment>
<keyword evidence="3 6" id="KW-0812">Transmembrane</keyword>
<dbReference type="Proteomes" id="UP000722989">
    <property type="component" value="Unassembled WGS sequence"/>
</dbReference>
<evidence type="ECO:0000256" key="6">
    <source>
        <dbReference type="SAM" id="Phobius"/>
    </source>
</evidence>
<keyword evidence="8" id="KW-1185">Reference proteome</keyword>
<feature type="transmembrane region" description="Helical" evidence="6">
    <location>
        <begin position="349"/>
        <end position="370"/>
    </location>
</feature>
<evidence type="ECO:0000256" key="4">
    <source>
        <dbReference type="ARBA" id="ARBA00022989"/>
    </source>
</evidence>
<feature type="transmembrane region" description="Helical" evidence="6">
    <location>
        <begin position="268"/>
        <end position="288"/>
    </location>
</feature>
<evidence type="ECO:0000313" key="7">
    <source>
        <dbReference type="EMBL" id="NJC71717.1"/>
    </source>
</evidence>
<evidence type="ECO:0000256" key="5">
    <source>
        <dbReference type="ARBA" id="ARBA00023136"/>
    </source>
</evidence>
<dbReference type="InterPro" id="IPR050367">
    <property type="entry name" value="APC_superfamily"/>
</dbReference>
<protein>
    <submittedName>
        <fullName evidence="7">Amino acid permease</fullName>
    </submittedName>
</protein>
<evidence type="ECO:0000256" key="3">
    <source>
        <dbReference type="ARBA" id="ARBA00022692"/>
    </source>
</evidence>
<sequence length="435" mass="43209">MWAGVARHRRIHRLGLGQGTALFVGAVLGPGVLALPRLAAAAAGPASLVAWGTLLALSVPVSLTFAALGARFPGNGGVATFAASAFGRHAAAVVGWWFFLAVPIGVPAGALIGGEYVGAALGLDGTATARVACALVLAVFVANYIGLRLSGAVQLLFVVVLIGLLVAAVAAAAPDVEVRHFVPFAPHGWTGVASAAGVLFFAFAGWEAASTLSAEFRNPRKHLPWATVMTLIVVGVLYLGLAVTTVGVLGDRAATSPVPLASLLERGIGGAADAITAGAAVFLTFGALNTYLAGGARLGAALASHGALPRLLAKGGAAGEVPRRSLTLLALLAGLVTAVTLVFHVDLDALMRATAACLAAVTIVGTAAAVRILPPRTAGRRVAMAATAFAVVVLASCGVFLVFPVAVALVVVAVTGGGARRAATVPAAAPQESPA</sequence>
<name>A0ABX0Y049_9ACTN</name>
<feature type="transmembrane region" description="Helical" evidence="6">
    <location>
        <begin position="90"/>
        <end position="112"/>
    </location>
</feature>
<dbReference type="InterPro" id="IPR002293">
    <property type="entry name" value="AA/rel_permease1"/>
</dbReference>
<evidence type="ECO:0000256" key="2">
    <source>
        <dbReference type="ARBA" id="ARBA00022475"/>
    </source>
</evidence>
<evidence type="ECO:0000256" key="1">
    <source>
        <dbReference type="ARBA" id="ARBA00004651"/>
    </source>
</evidence>
<feature type="transmembrane region" description="Helical" evidence="6">
    <location>
        <begin position="21"/>
        <end position="42"/>
    </location>
</feature>
<dbReference type="PANTHER" id="PTHR42770">
    <property type="entry name" value="AMINO ACID TRANSPORTER-RELATED"/>
    <property type="match status" value="1"/>
</dbReference>
<dbReference type="Gene3D" id="1.20.1740.10">
    <property type="entry name" value="Amino acid/polyamine transporter I"/>
    <property type="match status" value="1"/>
</dbReference>
<proteinExistence type="predicted"/>
<dbReference type="PANTHER" id="PTHR42770:SF13">
    <property type="entry name" value="L-METHIONINE_BRANCHED-CHAIN AMINO ACID EXPORTER YJEH"/>
    <property type="match status" value="1"/>
</dbReference>